<dbReference type="GO" id="GO:0071949">
    <property type="term" value="F:FAD binding"/>
    <property type="evidence" value="ECO:0007669"/>
    <property type="project" value="TreeGrafter"/>
</dbReference>
<reference evidence="10" key="1">
    <citation type="submission" date="2023-05" db="EMBL/GenBank/DDBJ databases">
        <title>Genomic Catalog of Human Bladder Bacteria.</title>
        <authorList>
            <person name="Du J."/>
        </authorList>
    </citation>
    <scope>NUCLEOTIDE SEQUENCE</scope>
    <source>
        <strain evidence="10">UMB1304A</strain>
    </source>
</reference>
<evidence type="ECO:0000256" key="6">
    <source>
        <dbReference type="ARBA" id="ARBA00023002"/>
    </source>
</evidence>
<dbReference type="GO" id="GO:0005829">
    <property type="term" value="C:cytosol"/>
    <property type="evidence" value="ECO:0007669"/>
    <property type="project" value="TreeGrafter"/>
</dbReference>
<sequence length="354" mass="37607">MATCTSATPVLSAVPTPAARATDPTVTSPAANPPEPTANPASFGWLPARGSDQLPSHITTSFEVMPPRNPQTAPKFWTTVKQLVDARPNFISVTYGAAGQDRRGARAVTEILARHVPTPPIAHLTCVGTSIEEITQIVTDYLDSGVRTFLALRGDPPLGKPGWTPADDALVRATDLIRLIREVDYKRNARSAPLALQSALQPIRIAVATFPAGNPAAGTSPETEVERLVHKQVAGADFAISQFSWHAAEFTRFVELARAAGVTIPIVPGILPPVETRRVLRTQELTGVVASPEILEALATAATPEEEERIGVRIAADLALELLDGGAPGVHLYTFNKAVPALAVMDLVAKEHHA</sequence>
<comment type="cofactor">
    <cofactor evidence="1 8">
        <name>FAD</name>
        <dbReference type="ChEBI" id="CHEBI:57692"/>
    </cofactor>
</comment>
<evidence type="ECO:0000313" key="10">
    <source>
        <dbReference type="EMBL" id="MDK8602652.1"/>
    </source>
</evidence>
<protein>
    <recommendedName>
        <fullName evidence="8">Methylenetetrahydrofolate reductase</fullName>
    </recommendedName>
</protein>
<dbReference type="GO" id="GO:0106312">
    <property type="term" value="F:methylenetetrahydrofolate reductase (NADH) activity"/>
    <property type="evidence" value="ECO:0007669"/>
    <property type="project" value="UniProtKB-EC"/>
</dbReference>
<gene>
    <name evidence="10" type="ORF">QP858_09305</name>
</gene>
<keyword evidence="4 8" id="KW-0285">Flavoprotein</keyword>
<dbReference type="PANTHER" id="PTHR45754">
    <property type="entry name" value="METHYLENETETRAHYDROFOLATE REDUCTASE"/>
    <property type="match status" value="1"/>
</dbReference>
<accession>A0AAW6ZL36</accession>
<dbReference type="GO" id="GO:0009086">
    <property type="term" value="P:methionine biosynthetic process"/>
    <property type="evidence" value="ECO:0007669"/>
    <property type="project" value="TreeGrafter"/>
</dbReference>
<evidence type="ECO:0000256" key="8">
    <source>
        <dbReference type="RuleBase" id="RU003862"/>
    </source>
</evidence>
<dbReference type="SUPFAM" id="SSF51730">
    <property type="entry name" value="FAD-linked oxidoreductase"/>
    <property type="match status" value="1"/>
</dbReference>
<evidence type="ECO:0000256" key="2">
    <source>
        <dbReference type="ARBA" id="ARBA00004777"/>
    </source>
</evidence>
<organism evidence="10 11">
    <name type="scientific">Trueperella bernardiae</name>
    <dbReference type="NCBI Taxonomy" id="59561"/>
    <lineage>
        <taxon>Bacteria</taxon>
        <taxon>Bacillati</taxon>
        <taxon>Actinomycetota</taxon>
        <taxon>Actinomycetes</taxon>
        <taxon>Actinomycetales</taxon>
        <taxon>Actinomycetaceae</taxon>
        <taxon>Trueperella</taxon>
    </lineage>
</organism>
<evidence type="ECO:0000256" key="4">
    <source>
        <dbReference type="ARBA" id="ARBA00022630"/>
    </source>
</evidence>
<comment type="catalytic activity">
    <reaction evidence="7">
        <text>(6S)-5-methyl-5,6,7,8-tetrahydrofolate + NAD(+) = (6R)-5,10-methylene-5,6,7,8-tetrahydrofolate + NADH + H(+)</text>
        <dbReference type="Rhea" id="RHEA:19821"/>
        <dbReference type="ChEBI" id="CHEBI:15378"/>
        <dbReference type="ChEBI" id="CHEBI:15636"/>
        <dbReference type="ChEBI" id="CHEBI:18608"/>
        <dbReference type="ChEBI" id="CHEBI:57540"/>
        <dbReference type="ChEBI" id="CHEBI:57945"/>
        <dbReference type="EC" id="1.5.1.54"/>
    </reaction>
    <physiologicalReaction direction="right-to-left" evidence="7">
        <dbReference type="Rhea" id="RHEA:19823"/>
    </physiologicalReaction>
</comment>
<keyword evidence="5 8" id="KW-0274">FAD</keyword>
<evidence type="ECO:0000313" key="11">
    <source>
        <dbReference type="Proteomes" id="UP001225576"/>
    </source>
</evidence>
<comment type="caution">
    <text evidence="10">The sequence shown here is derived from an EMBL/GenBank/DDBJ whole genome shotgun (WGS) entry which is preliminary data.</text>
</comment>
<evidence type="ECO:0000256" key="9">
    <source>
        <dbReference type="SAM" id="MobiDB-lite"/>
    </source>
</evidence>
<dbReference type="Proteomes" id="UP001225576">
    <property type="component" value="Unassembled WGS sequence"/>
</dbReference>
<evidence type="ECO:0000256" key="3">
    <source>
        <dbReference type="ARBA" id="ARBA00006743"/>
    </source>
</evidence>
<dbReference type="Pfam" id="PF02219">
    <property type="entry name" value="MTHFR"/>
    <property type="match status" value="1"/>
</dbReference>
<dbReference type="AlphaFoldDB" id="A0AAW6ZL36"/>
<dbReference type="CDD" id="cd00537">
    <property type="entry name" value="MTHFR"/>
    <property type="match status" value="1"/>
</dbReference>
<dbReference type="InterPro" id="IPR003171">
    <property type="entry name" value="Mehydrof_redctse-like"/>
</dbReference>
<comment type="pathway">
    <text evidence="2 8">One-carbon metabolism; tetrahydrofolate interconversion.</text>
</comment>
<evidence type="ECO:0000256" key="5">
    <source>
        <dbReference type="ARBA" id="ARBA00022827"/>
    </source>
</evidence>
<comment type="similarity">
    <text evidence="3 8">Belongs to the methylenetetrahydrofolate reductase family.</text>
</comment>
<dbReference type="EMBL" id="JASPDQ010000029">
    <property type="protein sequence ID" value="MDK8602652.1"/>
    <property type="molecule type" value="Genomic_DNA"/>
</dbReference>
<dbReference type="PANTHER" id="PTHR45754:SF3">
    <property type="entry name" value="METHYLENETETRAHYDROFOLATE REDUCTASE (NADPH)"/>
    <property type="match status" value="1"/>
</dbReference>
<name>A0AAW6ZL36_9ACTO</name>
<feature type="region of interest" description="Disordered" evidence="9">
    <location>
        <begin position="14"/>
        <end position="50"/>
    </location>
</feature>
<evidence type="ECO:0000256" key="7">
    <source>
        <dbReference type="ARBA" id="ARBA00048628"/>
    </source>
</evidence>
<evidence type="ECO:0000256" key="1">
    <source>
        <dbReference type="ARBA" id="ARBA00001974"/>
    </source>
</evidence>
<dbReference type="InterPro" id="IPR029041">
    <property type="entry name" value="FAD-linked_oxidoreductase-like"/>
</dbReference>
<proteinExistence type="inferred from homology"/>
<keyword evidence="6 8" id="KW-0560">Oxidoreductase</keyword>
<dbReference type="GO" id="GO:0035999">
    <property type="term" value="P:tetrahydrofolate interconversion"/>
    <property type="evidence" value="ECO:0007669"/>
    <property type="project" value="TreeGrafter"/>
</dbReference>
<dbReference type="Gene3D" id="3.20.20.220">
    <property type="match status" value="1"/>
</dbReference>
<dbReference type="RefSeq" id="WP_083200568.1">
    <property type="nucleotide sequence ID" value="NZ_CALTZF010000002.1"/>
</dbReference>